<dbReference type="InterPro" id="IPR003658">
    <property type="entry name" value="Anti-sigma_ant"/>
</dbReference>
<dbReference type="AlphaFoldDB" id="A0A4Y3RVY0"/>
<name>A0A4Y3RVY0_9ACTN</name>
<evidence type="ECO:0000256" key="1">
    <source>
        <dbReference type="ARBA" id="ARBA00009013"/>
    </source>
</evidence>
<dbReference type="NCBIfam" id="TIGR00377">
    <property type="entry name" value="ant_ant_sig"/>
    <property type="match status" value="1"/>
</dbReference>
<dbReference type="Proteomes" id="UP000315226">
    <property type="component" value="Unassembled WGS sequence"/>
</dbReference>
<dbReference type="InterPro" id="IPR036513">
    <property type="entry name" value="STAS_dom_sf"/>
</dbReference>
<dbReference type="PANTHER" id="PTHR33495">
    <property type="entry name" value="ANTI-SIGMA FACTOR ANTAGONIST TM_1081-RELATED-RELATED"/>
    <property type="match status" value="1"/>
</dbReference>
<gene>
    <name evidence="4" type="primary">rsbV_2</name>
    <name evidence="4" type="ORF">SGA01_76860</name>
</gene>
<evidence type="ECO:0000313" key="4">
    <source>
        <dbReference type="EMBL" id="GEB62081.1"/>
    </source>
</evidence>
<evidence type="ECO:0000313" key="5">
    <source>
        <dbReference type="Proteomes" id="UP000315226"/>
    </source>
</evidence>
<sequence>MTHFPEAPGLASLPHGADEGITVSARPTADGTAVTIRGELDIVSAASLRTCLFQAITACADGGGLALDLSQVTFCDSTGLNVLLLARRRALGEHHTMVITAAGPQVTRLLETTGAAPLFTGTTRQLNSGENET</sequence>
<dbReference type="RefSeq" id="WP_167534276.1">
    <property type="nucleotide sequence ID" value="NZ_BJMN01000077.1"/>
</dbReference>
<dbReference type="EMBL" id="BJMN01000077">
    <property type="protein sequence ID" value="GEB62081.1"/>
    <property type="molecule type" value="Genomic_DNA"/>
</dbReference>
<reference evidence="4 5" key="1">
    <citation type="submission" date="2019-06" db="EMBL/GenBank/DDBJ databases">
        <title>Whole genome shotgun sequence of Streptomyces gardneri NBRC 12865.</title>
        <authorList>
            <person name="Hosoyama A."/>
            <person name="Uohara A."/>
            <person name="Ohji S."/>
            <person name="Ichikawa N."/>
        </authorList>
    </citation>
    <scope>NUCLEOTIDE SEQUENCE [LARGE SCALE GENOMIC DNA]</scope>
    <source>
        <strain evidence="4 5">NBRC 12865</strain>
    </source>
</reference>
<accession>A0A4Y3RVY0</accession>
<comment type="similarity">
    <text evidence="1 2">Belongs to the anti-sigma-factor antagonist family.</text>
</comment>
<protein>
    <recommendedName>
        <fullName evidence="2">Anti-sigma factor antagonist</fullName>
    </recommendedName>
</protein>
<organism evidence="4 5">
    <name type="scientific">Streptomyces gardneri</name>
    <dbReference type="NCBI Taxonomy" id="66892"/>
    <lineage>
        <taxon>Bacteria</taxon>
        <taxon>Bacillati</taxon>
        <taxon>Actinomycetota</taxon>
        <taxon>Actinomycetes</taxon>
        <taxon>Kitasatosporales</taxon>
        <taxon>Streptomycetaceae</taxon>
        <taxon>Streptomyces</taxon>
    </lineage>
</organism>
<dbReference type="InterPro" id="IPR002645">
    <property type="entry name" value="STAS_dom"/>
</dbReference>
<dbReference type="CDD" id="cd07043">
    <property type="entry name" value="STAS_anti-anti-sigma_factors"/>
    <property type="match status" value="1"/>
</dbReference>
<dbReference type="PROSITE" id="PS50801">
    <property type="entry name" value="STAS"/>
    <property type="match status" value="1"/>
</dbReference>
<dbReference type="SUPFAM" id="SSF52091">
    <property type="entry name" value="SpoIIaa-like"/>
    <property type="match status" value="1"/>
</dbReference>
<feature type="domain" description="STAS" evidence="3">
    <location>
        <begin position="21"/>
        <end position="114"/>
    </location>
</feature>
<proteinExistence type="inferred from homology"/>
<evidence type="ECO:0000256" key="2">
    <source>
        <dbReference type="RuleBase" id="RU003749"/>
    </source>
</evidence>
<comment type="caution">
    <text evidence="4">The sequence shown here is derived from an EMBL/GenBank/DDBJ whole genome shotgun (WGS) entry which is preliminary data.</text>
</comment>
<dbReference type="Gene3D" id="3.30.750.24">
    <property type="entry name" value="STAS domain"/>
    <property type="match status" value="1"/>
</dbReference>
<keyword evidence="5" id="KW-1185">Reference proteome</keyword>
<evidence type="ECO:0000259" key="3">
    <source>
        <dbReference type="PROSITE" id="PS50801"/>
    </source>
</evidence>
<dbReference type="InterPro" id="IPR058548">
    <property type="entry name" value="MlaB-like_STAS"/>
</dbReference>
<dbReference type="GO" id="GO:0043856">
    <property type="term" value="F:anti-sigma factor antagonist activity"/>
    <property type="evidence" value="ECO:0007669"/>
    <property type="project" value="InterPro"/>
</dbReference>
<dbReference type="Pfam" id="PF13466">
    <property type="entry name" value="STAS_2"/>
    <property type="match status" value="1"/>
</dbReference>
<dbReference type="PANTHER" id="PTHR33495:SF2">
    <property type="entry name" value="ANTI-SIGMA FACTOR ANTAGONIST TM_1081-RELATED"/>
    <property type="match status" value="1"/>
</dbReference>